<gene>
    <name evidence="1" type="ORF">KME25_30810</name>
</gene>
<sequence>MQHNLRFPNAELHQSVKLRAKQEQISINKLVIKALLQYLNTPNSQVTQADLAPIRSQLAELMQKLKMKK</sequence>
<protein>
    <submittedName>
        <fullName evidence="1">Toxin-antitoxin system HicB family antitoxin</fullName>
    </submittedName>
</protein>
<reference evidence="1" key="1">
    <citation type="submission" date="2021-05" db="EMBL/GenBank/DDBJ databases">
        <authorList>
            <person name="Pietrasiak N."/>
            <person name="Ward R."/>
            <person name="Stajich J.E."/>
            <person name="Kurbessoian T."/>
        </authorList>
    </citation>
    <scope>NUCLEOTIDE SEQUENCE</scope>
    <source>
        <strain evidence="1">CPER-KK1</strain>
    </source>
</reference>
<evidence type="ECO:0000313" key="2">
    <source>
        <dbReference type="Proteomes" id="UP000753908"/>
    </source>
</evidence>
<name>A0A951PS69_9CYAN</name>
<dbReference type="Proteomes" id="UP000753908">
    <property type="component" value="Unassembled WGS sequence"/>
</dbReference>
<proteinExistence type="predicted"/>
<dbReference type="InterPro" id="IPR008651">
    <property type="entry name" value="Uncharacterised_HicB"/>
</dbReference>
<organism evidence="1 2">
    <name type="scientific">Symplocastrum torsivum CPER-KK1</name>
    <dbReference type="NCBI Taxonomy" id="450513"/>
    <lineage>
        <taxon>Bacteria</taxon>
        <taxon>Bacillati</taxon>
        <taxon>Cyanobacteriota</taxon>
        <taxon>Cyanophyceae</taxon>
        <taxon>Oscillatoriophycideae</taxon>
        <taxon>Oscillatoriales</taxon>
        <taxon>Microcoleaceae</taxon>
        <taxon>Symplocastrum</taxon>
    </lineage>
</organism>
<evidence type="ECO:0000313" key="1">
    <source>
        <dbReference type="EMBL" id="MBW4548763.1"/>
    </source>
</evidence>
<reference evidence="1" key="2">
    <citation type="journal article" date="2022" name="Microbiol. Resour. Announc.">
        <title>Metagenome Sequencing to Explore Phylogenomics of Terrestrial Cyanobacteria.</title>
        <authorList>
            <person name="Ward R.D."/>
            <person name="Stajich J.E."/>
            <person name="Johansen J.R."/>
            <person name="Huntemann M."/>
            <person name="Clum A."/>
            <person name="Foster B."/>
            <person name="Foster B."/>
            <person name="Roux S."/>
            <person name="Palaniappan K."/>
            <person name="Varghese N."/>
            <person name="Mukherjee S."/>
            <person name="Reddy T.B.K."/>
            <person name="Daum C."/>
            <person name="Copeland A."/>
            <person name="Chen I.A."/>
            <person name="Ivanova N.N."/>
            <person name="Kyrpides N.C."/>
            <person name="Shapiro N."/>
            <person name="Eloe-Fadrosh E.A."/>
            <person name="Pietrasiak N."/>
        </authorList>
    </citation>
    <scope>NUCLEOTIDE SEQUENCE</scope>
    <source>
        <strain evidence="1">CPER-KK1</strain>
    </source>
</reference>
<dbReference type="InterPro" id="IPR010985">
    <property type="entry name" value="Ribbon_hlx_hlx"/>
</dbReference>
<dbReference type="Pfam" id="PF05534">
    <property type="entry name" value="HicB"/>
    <property type="match status" value="1"/>
</dbReference>
<dbReference type="GO" id="GO:0006355">
    <property type="term" value="P:regulation of DNA-templated transcription"/>
    <property type="evidence" value="ECO:0007669"/>
    <property type="project" value="InterPro"/>
</dbReference>
<accession>A0A951PS69</accession>
<dbReference type="EMBL" id="JAHHIF010000071">
    <property type="protein sequence ID" value="MBW4548763.1"/>
    <property type="molecule type" value="Genomic_DNA"/>
</dbReference>
<dbReference type="AlphaFoldDB" id="A0A951PS69"/>
<comment type="caution">
    <text evidence="1">The sequence shown here is derived from an EMBL/GenBank/DDBJ whole genome shotgun (WGS) entry which is preliminary data.</text>
</comment>
<dbReference type="SUPFAM" id="SSF47598">
    <property type="entry name" value="Ribbon-helix-helix"/>
    <property type="match status" value="1"/>
</dbReference>
<dbReference type="InterPro" id="IPR013321">
    <property type="entry name" value="Arc_rbn_hlx_hlx"/>
</dbReference>
<dbReference type="Gene3D" id="1.10.1220.10">
    <property type="entry name" value="Met repressor-like"/>
    <property type="match status" value="1"/>
</dbReference>